<dbReference type="Gene3D" id="3.40.50.2000">
    <property type="entry name" value="Glycogen Phosphorylase B"/>
    <property type="match status" value="1"/>
</dbReference>
<evidence type="ECO:0000313" key="2">
    <source>
        <dbReference type="Proteomes" id="UP000482487"/>
    </source>
</evidence>
<proteinExistence type="predicted"/>
<dbReference type="AlphaFoldDB" id="A0A7C9INY7"/>
<keyword evidence="2" id="KW-1185">Reference proteome</keyword>
<evidence type="ECO:0008006" key="3">
    <source>
        <dbReference type="Google" id="ProtNLM"/>
    </source>
</evidence>
<dbReference type="Proteomes" id="UP000482487">
    <property type="component" value="Unassembled WGS sequence"/>
</dbReference>
<gene>
    <name evidence="1" type="ORF">GTA51_16120</name>
</gene>
<accession>A0A7C9INY7</accession>
<organism evidence="1 2">
    <name type="scientific">Solidesulfovibrio aerotolerans</name>
    <dbReference type="NCBI Taxonomy" id="295255"/>
    <lineage>
        <taxon>Bacteria</taxon>
        <taxon>Pseudomonadati</taxon>
        <taxon>Thermodesulfobacteriota</taxon>
        <taxon>Desulfovibrionia</taxon>
        <taxon>Desulfovibrionales</taxon>
        <taxon>Desulfovibrionaceae</taxon>
        <taxon>Solidesulfovibrio</taxon>
    </lineage>
</organism>
<name>A0A7C9INY7_9BACT</name>
<reference evidence="1 2" key="1">
    <citation type="submission" date="2020-01" db="EMBL/GenBank/DDBJ databases">
        <title>Genome sequence of Desulfovibrio aerotolerans DSM 16695(T).</title>
        <authorList>
            <person name="Karnachuk O."/>
            <person name="Avakyan M."/>
            <person name="Mardanov A."/>
            <person name="Kadnikov V."/>
            <person name="Ravin N."/>
        </authorList>
    </citation>
    <scope>NUCLEOTIDE SEQUENCE [LARGE SCALE GENOMIC DNA]</scope>
    <source>
        <strain evidence="1 2">DSM 16695</strain>
    </source>
</reference>
<dbReference type="SUPFAM" id="SSF53756">
    <property type="entry name" value="UDP-Glycosyltransferase/glycogen phosphorylase"/>
    <property type="match status" value="1"/>
</dbReference>
<sequence length="382" mass="42098">MCPSVHRRVALVLAHPWGQVSTPPLMTAQFLVENGYDVDMFVAFDQELHDMGICLPEFHRPGVRVFASVSGQASPPARLADGTVLPPEHWAAVAAARRLPAAYDWIIGFDPGGLARAAALSGIWGAPYIYHSLEIDDRPSPAKDLERHCNKGALFTLTQDRQRADVLAKLNRLDRKSVHISINSSLGPVLPQKDSYFRDRFPIGDRRLVLALGTLHPSTCTDAILASLAAWPKNFALVMHGWLPDKSFRTAVEAFVAERDNVWLSLKIVPPEQKFQIFQSADVGLVFFSPDDHNLKYAAGSAGKLYDFMRCGVPMIGNDIPGMAALLNDSGCGFVVPDAASLPAALPLVASRYDGFRENCLRTFPRYEFAMSYGPLLRLMQR</sequence>
<evidence type="ECO:0000313" key="1">
    <source>
        <dbReference type="EMBL" id="MYL84646.1"/>
    </source>
</evidence>
<dbReference type="EMBL" id="WVUD01000038">
    <property type="protein sequence ID" value="MYL84646.1"/>
    <property type="molecule type" value="Genomic_DNA"/>
</dbReference>
<protein>
    <recommendedName>
        <fullName evidence="3">Glycosyltransferase</fullName>
    </recommendedName>
</protein>
<comment type="caution">
    <text evidence="1">The sequence shown here is derived from an EMBL/GenBank/DDBJ whole genome shotgun (WGS) entry which is preliminary data.</text>
</comment>